<feature type="region of interest" description="Disordered" evidence="1">
    <location>
        <begin position="147"/>
        <end position="168"/>
    </location>
</feature>
<feature type="transmembrane region" description="Helical" evidence="2">
    <location>
        <begin position="396"/>
        <end position="418"/>
    </location>
</feature>
<evidence type="ECO:0000256" key="1">
    <source>
        <dbReference type="SAM" id="MobiDB-lite"/>
    </source>
</evidence>
<gene>
    <name evidence="3" type="ORF">SDIMI_v3c04610</name>
</gene>
<feature type="transmembrane region" description="Helical" evidence="2">
    <location>
        <begin position="208"/>
        <end position="228"/>
    </location>
</feature>
<accession>S5MJL8</accession>
<evidence type="ECO:0000313" key="4">
    <source>
        <dbReference type="Proteomes" id="UP000014983"/>
    </source>
</evidence>
<dbReference type="RefSeq" id="WP_020836397.1">
    <property type="nucleotide sequence ID" value="NC_021833.1"/>
</dbReference>
<dbReference type="STRING" id="1276221.SDIMI_v3c04610"/>
<dbReference type="OrthoDB" id="392088at2"/>
<dbReference type="KEGG" id="sdi:SDIMI_v3c04610"/>
<dbReference type="InParanoid" id="S5MJL8"/>
<dbReference type="EMBL" id="CP005076">
    <property type="protein sequence ID" value="AGR42165.1"/>
    <property type="molecule type" value="Genomic_DNA"/>
</dbReference>
<feature type="transmembrane region" description="Helical" evidence="2">
    <location>
        <begin position="279"/>
        <end position="300"/>
    </location>
</feature>
<dbReference type="HOGENOM" id="CLU_576056_0_0_14"/>
<feature type="compositionally biased region" description="Polar residues" evidence="1">
    <location>
        <begin position="158"/>
        <end position="168"/>
    </location>
</feature>
<keyword evidence="2" id="KW-1133">Transmembrane helix</keyword>
<evidence type="ECO:0008006" key="5">
    <source>
        <dbReference type="Google" id="ProtNLM"/>
    </source>
</evidence>
<sequence length="484" mass="55449">MEANKIYQDSIFLLANLIKDQRLRVELLNDIEFKKQAIELVNDLLILEINENCSFKDQKWGAVFGKSLVNITKEKIKFVKPDDKSNDEVLSDIVFLQTYCFNKFQTPRNSLTDQSFELTEELVKENSLISDELKEKYLKAKDSVEPEVVDKTKERPNTDSNSAGYEKFSNAQSTQGNPFMGNVPLHPLQDPRFYPYNAKPKYTKWLKLSLGIAMGICTIFFIVISLYLQLVKPFPITKETIGTGWTPEFQATWQKWLDDRKATQVNWTMGAALGINSGSAGSIFVLILMGLMIAWIIYTIVQPPKTYRQQYLIPGINLVVPGMFVAIMIFSFSNPFLYIFGNNTIFSQVSKSFGMGVANSKMTPAEFSQWIKENEAGINDLVKQMTDFFDFTIIKVLLWIYLISLIATAVSLIVILVLNPKMDREKIAKANNEYQTMISEAMQGRKYEMDPSIYESQEDIDSFLKMLQDRQNKKNNNKSDDSEK</sequence>
<feature type="compositionally biased region" description="Basic and acidic residues" evidence="1">
    <location>
        <begin position="147"/>
        <end position="157"/>
    </location>
</feature>
<name>S5MJL8_9MOLU</name>
<dbReference type="AlphaFoldDB" id="S5MJL8"/>
<protein>
    <recommendedName>
        <fullName evidence="5">Transmembrane protein</fullName>
    </recommendedName>
</protein>
<dbReference type="Proteomes" id="UP000014983">
    <property type="component" value="Chromosome"/>
</dbReference>
<keyword evidence="4" id="KW-1185">Reference proteome</keyword>
<evidence type="ECO:0000256" key="2">
    <source>
        <dbReference type="SAM" id="Phobius"/>
    </source>
</evidence>
<reference evidence="3 4" key="1">
    <citation type="journal article" date="2013" name="Genome Biol. Evol.">
        <title>Comparison of metabolic capacities and inference of gene content evolution in mosquito-associated Spiroplasma diminutum and S. taiwanense.</title>
        <authorList>
            <person name="Lo W.S."/>
            <person name="Ku C."/>
            <person name="Chen L.L."/>
            <person name="Chang T.H."/>
            <person name="Kuo C.H."/>
        </authorList>
    </citation>
    <scope>NUCLEOTIDE SEQUENCE [LARGE SCALE GENOMIC DNA]</scope>
    <source>
        <strain evidence="3">CUAS-1</strain>
    </source>
</reference>
<keyword evidence="2" id="KW-0812">Transmembrane</keyword>
<organism evidence="3 4">
    <name type="scientific">Spiroplasma diminutum CUAS-1</name>
    <dbReference type="NCBI Taxonomy" id="1276221"/>
    <lineage>
        <taxon>Bacteria</taxon>
        <taxon>Bacillati</taxon>
        <taxon>Mycoplasmatota</taxon>
        <taxon>Mollicutes</taxon>
        <taxon>Entomoplasmatales</taxon>
        <taxon>Spiroplasmataceae</taxon>
        <taxon>Spiroplasma</taxon>
    </lineage>
</organism>
<feature type="transmembrane region" description="Helical" evidence="2">
    <location>
        <begin position="312"/>
        <end position="332"/>
    </location>
</feature>
<evidence type="ECO:0000313" key="3">
    <source>
        <dbReference type="EMBL" id="AGR42165.1"/>
    </source>
</evidence>
<dbReference type="eggNOG" id="ENOG5033XMI">
    <property type="taxonomic scope" value="Bacteria"/>
</dbReference>
<proteinExistence type="predicted"/>
<keyword evidence="2" id="KW-0472">Membrane</keyword>
<dbReference type="PATRIC" id="fig|1276221.3.peg.460"/>